<sequence>MDERCPICGSEDVVSTGPLNIEGTRAMVTVVEGRQCTLCGNLQVTIPQTILVQLYPPGVRHLTRARRQRLQLRRKQKRQHYVPL</sequence>
<dbReference type="Proteomes" id="UP000242972">
    <property type="component" value="Unassembled WGS sequence"/>
</dbReference>
<dbReference type="EMBL" id="PXYW01000002">
    <property type="protein sequence ID" value="PSR35307.1"/>
    <property type="molecule type" value="Genomic_DNA"/>
</dbReference>
<protein>
    <recommendedName>
        <fullName evidence="3">YgiT-type zinc finger domain-containing protein</fullName>
    </recommendedName>
</protein>
<accession>A0A2T2XLE4</accession>
<organism evidence="1 2">
    <name type="scientific">Sulfobacillus benefaciens</name>
    <dbReference type="NCBI Taxonomy" id="453960"/>
    <lineage>
        <taxon>Bacteria</taxon>
        <taxon>Bacillati</taxon>
        <taxon>Bacillota</taxon>
        <taxon>Clostridia</taxon>
        <taxon>Eubacteriales</taxon>
        <taxon>Clostridiales Family XVII. Incertae Sedis</taxon>
        <taxon>Sulfobacillus</taxon>
    </lineage>
</organism>
<dbReference type="AlphaFoldDB" id="A0A2T2XLE4"/>
<gene>
    <name evidence="1" type="ORF">C7B46_01160</name>
</gene>
<evidence type="ECO:0000313" key="2">
    <source>
        <dbReference type="Proteomes" id="UP000242972"/>
    </source>
</evidence>
<evidence type="ECO:0000313" key="1">
    <source>
        <dbReference type="EMBL" id="PSR35307.1"/>
    </source>
</evidence>
<proteinExistence type="predicted"/>
<name>A0A2T2XLE4_9FIRM</name>
<comment type="caution">
    <text evidence="1">The sequence shown here is derived from an EMBL/GenBank/DDBJ whole genome shotgun (WGS) entry which is preliminary data.</text>
</comment>
<evidence type="ECO:0008006" key="3">
    <source>
        <dbReference type="Google" id="ProtNLM"/>
    </source>
</evidence>
<reference evidence="1 2" key="1">
    <citation type="journal article" date="2014" name="BMC Genomics">
        <title>Comparison of environmental and isolate Sulfobacillus genomes reveals diverse carbon, sulfur, nitrogen, and hydrogen metabolisms.</title>
        <authorList>
            <person name="Justice N.B."/>
            <person name="Norman A."/>
            <person name="Brown C.T."/>
            <person name="Singh A."/>
            <person name="Thomas B.C."/>
            <person name="Banfield J.F."/>
        </authorList>
    </citation>
    <scope>NUCLEOTIDE SEQUENCE [LARGE SCALE GENOMIC DNA]</scope>
    <source>
        <strain evidence="1">AMDSBA4</strain>
    </source>
</reference>